<keyword evidence="2" id="KW-1185">Reference proteome</keyword>
<evidence type="ECO:0000313" key="1">
    <source>
        <dbReference type="EMBL" id="GBN51533.1"/>
    </source>
</evidence>
<gene>
    <name evidence="1" type="ORF">AVEN_238832_1</name>
</gene>
<evidence type="ECO:0000313" key="2">
    <source>
        <dbReference type="Proteomes" id="UP000499080"/>
    </source>
</evidence>
<reference evidence="1 2" key="1">
    <citation type="journal article" date="2019" name="Sci. Rep.">
        <title>Orb-weaving spider Araneus ventricosus genome elucidates the spidroin gene catalogue.</title>
        <authorList>
            <person name="Kono N."/>
            <person name="Nakamura H."/>
            <person name="Ohtoshi R."/>
            <person name="Moran D.A.P."/>
            <person name="Shinohara A."/>
            <person name="Yoshida Y."/>
            <person name="Fujiwara M."/>
            <person name="Mori M."/>
            <person name="Tomita M."/>
            <person name="Arakawa K."/>
        </authorList>
    </citation>
    <scope>NUCLEOTIDE SEQUENCE [LARGE SCALE GENOMIC DNA]</scope>
</reference>
<dbReference type="Proteomes" id="UP000499080">
    <property type="component" value="Unassembled WGS sequence"/>
</dbReference>
<dbReference type="EMBL" id="BGPR01011471">
    <property type="protein sequence ID" value="GBN51533.1"/>
    <property type="molecule type" value="Genomic_DNA"/>
</dbReference>
<organism evidence="1 2">
    <name type="scientific">Araneus ventricosus</name>
    <name type="common">Orbweaver spider</name>
    <name type="synonym">Epeira ventricosa</name>
    <dbReference type="NCBI Taxonomy" id="182803"/>
    <lineage>
        <taxon>Eukaryota</taxon>
        <taxon>Metazoa</taxon>
        <taxon>Ecdysozoa</taxon>
        <taxon>Arthropoda</taxon>
        <taxon>Chelicerata</taxon>
        <taxon>Arachnida</taxon>
        <taxon>Araneae</taxon>
        <taxon>Araneomorphae</taxon>
        <taxon>Entelegynae</taxon>
        <taxon>Araneoidea</taxon>
        <taxon>Araneidae</taxon>
        <taxon>Araneus</taxon>
    </lineage>
</organism>
<sequence length="108" mass="12498">MSIANFTEFLSVIQTPRQEAEGLEDFSFSSSKFEPALEYNYGWKLGVEVLSFWGFFPCLQSLIKRPDTWRNSYSQKITSSVNFQILSYPDMKNFRLKIGVAELIPLNL</sequence>
<dbReference type="AlphaFoldDB" id="A0A4Y2PKS2"/>
<accession>A0A4Y2PKS2</accession>
<protein>
    <submittedName>
        <fullName evidence="1">Uncharacterized protein</fullName>
    </submittedName>
</protein>
<proteinExistence type="predicted"/>
<name>A0A4Y2PKS2_ARAVE</name>
<comment type="caution">
    <text evidence="1">The sequence shown here is derived from an EMBL/GenBank/DDBJ whole genome shotgun (WGS) entry which is preliminary data.</text>
</comment>